<protein>
    <submittedName>
        <fullName evidence="3">Uncharacterized protein LOC117232759</fullName>
    </submittedName>
</protein>
<sequence>MKTLLLGFFLLSLSTLRVQSKPQITRLFPIPEETSTPRQETNTEAKPLDKLLGKLRATYNFVFRKPENTSNVEKILAKDTPNPDVEALKLIWSNRMQENSKDKENSGKKSELKVTYLGSSNDDWVNDIRPLEDLEPLEPLELQDEVENDRDREVEIVTPRTAFQFPVTLSRHLVDWLGSLLGITYGVYSKLARAIYTNNTIRVN</sequence>
<dbReference type="RefSeq" id="XP_033348261.1">
    <property type="nucleotide sequence ID" value="XM_033492370.1"/>
</dbReference>
<dbReference type="AlphaFoldDB" id="A0A6J3K718"/>
<dbReference type="GeneID" id="117232759"/>
<evidence type="ECO:0000313" key="3">
    <source>
        <dbReference type="RefSeq" id="XP_033348261.1"/>
    </source>
</evidence>
<keyword evidence="2" id="KW-1185">Reference proteome</keyword>
<accession>A0A6J3K718</accession>
<keyword evidence="1" id="KW-0732">Signal</keyword>
<organism evidence="2 3">
    <name type="scientific">Bombus vosnesenskii</name>
    <dbReference type="NCBI Taxonomy" id="207650"/>
    <lineage>
        <taxon>Eukaryota</taxon>
        <taxon>Metazoa</taxon>
        <taxon>Ecdysozoa</taxon>
        <taxon>Arthropoda</taxon>
        <taxon>Hexapoda</taxon>
        <taxon>Insecta</taxon>
        <taxon>Pterygota</taxon>
        <taxon>Neoptera</taxon>
        <taxon>Endopterygota</taxon>
        <taxon>Hymenoptera</taxon>
        <taxon>Apocrita</taxon>
        <taxon>Aculeata</taxon>
        <taxon>Apoidea</taxon>
        <taxon>Anthophila</taxon>
        <taxon>Apidae</taxon>
        <taxon>Bombus</taxon>
        <taxon>Pyrobombus</taxon>
    </lineage>
</organism>
<proteinExistence type="predicted"/>
<evidence type="ECO:0000256" key="1">
    <source>
        <dbReference type="SAM" id="SignalP"/>
    </source>
</evidence>
<feature type="chain" id="PRO_5026869956" evidence="1">
    <location>
        <begin position="21"/>
        <end position="204"/>
    </location>
</feature>
<name>A0A6J3K718_9HYME</name>
<dbReference type="KEGG" id="bvk:117232759"/>
<gene>
    <name evidence="3" type="primary">LOC117232759</name>
</gene>
<reference evidence="3" key="1">
    <citation type="submission" date="2025-08" db="UniProtKB">
        <authorList>
            <consortium name="RefSeq"/>
        </authorList>
    </citation>
    <scope>IDENTIFICATION</scope>
    <source>
        <tissue evidence="3">Muscle</tissue>
    </source>
</reference>
<dbReference type="Proteomes" id="UP000504631">
    <property type="component" value="Unplaced"/>
</dbReference>
<evidence type="ECO:0000313" key="2">
    <source>
        <dbReference type="Proteomes" id="UP000504631"/>
    </source>
</evidence>
<feature type="signal peptide" evidence="1">
    <location>
        <begin position="1"/>
        <end position="20"/>
    </location>
</feature>